<comment type="similarity">
    <text evidence="1">Belongs to the 'phage' integrase family.</text>
</comment>
<dbReference type="GO" id="GO:0006310">
    <property type="term" value="P:DNA recombination"/>
    <property type="evidence" value="ECO:0007669"/>
    <property type="project" value="UniProtKB-KW"/>
</dbReference>
<keyword evidence="2" id="KW-0229">DNA integration</keyword>
<sequence length="408" mass="47266">MMSVKRFVMSSGERFAVLLDSNGVPMTYPNLYTIIHLRNRGQSINTISALLEDIKLLFQLLDNLGIDLEQRVKSKDFLKLNEIEAIANLASFSRSRLDGMASNKKIINFPKSNNRERSRAKLVVTQDYVSKQLIYRRLTNFAEYIGWLETYFHSSAITSTKRFLTSRRPQKSMDTQSEYKSFDSEQLHKILKAVDPDTQNRIWVSDYITYRNELIIYLFLYLGCRKGELLNLKITDITSHQDGTVYLTIRRNAHDGSDSRLYQPLVKTRSRSIAVNQNLKKKLETYILSYRSTVSNAELTDYLILSHKGQPLSITALDKIFSQISRTVLFNVHAHAFRHTWNDKFSEKSQNLVSSGRTTESQVENDRAYLMGWIPNSQSARRYSRRAENKRAIEVGLIIQEKFEDGNE</sequence>
<evidence type="ECO:0000256" key="1">
    <source>
        <dbReference type="ARBA" id="ARBA00008857"/>
    </source>
</evidence>
<keyword evidence="3" id="KW-0238">DNA-binding</keyword>
<evidence type="ECO:0000256" key="3">
    <source>
        <dbReference type="ARBA" id="ARBA00023125"/>
    </source>
</evidence>
<dbReference type="InterPro" id="IPR050090">
    <property type="entry name" value="Tyrosine_recombinase_XerCD"/>
</dbReference>
<evidence type="ECO:0000313" key="6">
    <source>
        <dbReference type="EMBL" id="OTU27855.1"/>
    </source>
</evidence>
<dbReference type="PROSITE" id="PS51898">
    <property type="entry name" value="TYR_RECOMBINASE"/>
    <property type="match status" value="1"/>
</dbReference>
<accession>A0A242U740</accession>
<proteinExistence type="inferred from homology"/>
<dbReference type="PANTHER" id="PTHR30349">
    <property type="entry name" value="PHAGE INTEGRASE-RELATED"/>
    <property type="match status" value="1"/>
</dbReference>
<comment type="caution">
    <text evidence="6">The sequence shown here is derived from an EMBL/GenBank/DDBJ whole genome shotgun (WGS) entry which is preliminary data.</text>
</comment>
<evidence type="ECO:0000256" key="2">
    <source>
        <dbReference type="ARBA" id="ARBA00022908"/>
    </source>
</evidence>
<dbReference type="GO" id="GO:0015074">
    <property type="term" value="P:DNA integration"/>
    <property type="evidence" value="ECO:0007669"/>
    <property type="project" value="UniProtKB-KW"/>
</dbReference>
<protein>
    <submittedName>
        <fullName evidence="6">Integrase</fullName>
    </submittedName>
</protein>
<dbReference type="EMBL" id="NGIR01000024">
    <property type="protein sequence ID" value="OTU27855.1"/>
    <property type="molecule type" value="Genomic_DNA"/>
</dbReference>
<reference evidence="6 7" key="1">
    <citation type="submission" date="2017-05" db="EMBL/GenBank/DDBJ databases">
        <authorList>
            <person name="Song R."/>
            <person name="Chenine A.L."/>
            <person name="Ruprecht R.M."/>
        </authorList>
    </citation>
    <scope>NUCLEOTIDE SEQUENCE [LARGE SCALE GENOMIC DNA]</scope>
    <source>
        <strain evidence="6 7">ARLG1955</strain>
    </source>
</reference>
<organism evidence="6 7">
    <name type="scientific">Acinetobacter pittii</name>
    <name type="common">Acinetobacter genomosp. 3</name>
    <dbReference type="NCBI Taxonomy" id="48296"/>
    <lineage>
        <taxon>Bacteria</taxon>
        <taxon>Pseudomonadati</taxon>
        <taxon>Pseudomonadota</taxon>
        <taxon>Gammaproteobacteria</taxon>
        <taxon>Moraxellales</taxon>
        <taxon>Moraxellaceae</taxon>
        <taxon>Acinetobacter</taxon>
        <taxon>Acinetobacter calcoaceticus/baumannii complex</taxon>
    </lineage>
</organism>
<evidence type="ECO:0000259" key="5">
    <source>
        <dbReference type="PROSITE" id="PS51898"/>
    </source>
</evidence>
<dbReference type="CDD" id="cd00397">
    <property type="entry name" value="DNA_BRE_C"/>
    <property type="match status" value="1"/>
</dbReference>
<dbReference type="RefSeq" id="WP_086376048.1">
    <property type="nucleotide sequence ID" value="NZ_JADVOL010000003.1"/>
</dbReference>
<dbReference type="Gene3D" id="1.10.443.10">
    <property type="entry name" value="Intergrase catalytic core"/>
    <property type="match status" value="1"/>
</dbReference>
<dbReference type="InterPro" id="IPR013762">
    <property type="entry name" value="Integrase-like_cat_sf"/>
</dbReference>
<feature type="domain" description="Tyr recombinase" evidence="5">
    <location>
        <begin position="177"/>
        <end position="397"/>
    </location>
</feature>
<name>A0A242U740_ACIPI</name>
<dbReference type="Proteomes" id="UP000195162">
    <property type="component" value="Unassembled WGS sequence"/>
</dbReference>
<keyword evidence="4" id="KW-0233">DNA recombination</keyword>
<evidence type="ECO:0000256" key="4">
    <source>
        <dbReference type="ARBA" id="ARBA00023172"/>
    </source>
</evidence>
<gene>
    <name evidence="6" type="ORF">CAT59_09455</name>
</gene>
<dbReference type="PANTHER" id="PTHR30349:SF41">
    <property type="entry name" value="INTEGRASE_RECOMBINASE PROTEIN MJ0367-RELATED"/>
    <property type="match status" value="1"/>
</dbReference>
<dbReference type="InterPro" id="IPR011010">
    <property type="entry name" value="DNA_brk_join_enz"/>
</dbReference>
<dbReference type="InterPro" id="IPR002104">
    <property type="entry name" value="Integrase_catalytic"/>
</dbReference>
<dbReference type="Pfam" id="PF00589">
    <property type="entry name" value="Phage_integrase"/>
    <property type="match status" value="1"/>
</dbReference>
<dbReference type="AlphaFoldDB" id="A0A242U740"/>
<dbReference type="SUPFAM" id="SSF56349">
    <property type="entry name" value="DNA breaking-rejoining enzymes"/>
    <property type="match status" value="1"/>
</dbReference>
<evidence type="ECO:0000313" key="7">
    <source>
        <dbReference type="Proteomes" id="UP000195162"/>
    </source>
</evidence>
<dbReference type="GO" id="GO:0003677">
    <property type="term" value="F:DNA binding"/>
    <property type="evidence" value="ECO:0007669"/>
    <property type="project" value="UniProtKB-KW"/>
</dbReference>